<dbReference type="InterPro" id="IPR027266">
    <property type="entry name" value="TrmE/GcvT-like"/>
</dbReference>
<organism evidence="1">
    <name type="scientific">Boseongicola sp. SB0664_bin_43</name>
    <dbReference type="NCBI Taxonomy" id="2604844"/>
    <lineage>
        <taxon>Bacteria</taxon>
        <taxon>Pseudomonadati</taxon>
        <taxon>Pseudomonadota</taxon>
        <taxon>Alphaproteobacteria</taxon>
        <taxon>Rhodobacterales</taxon>
        <taxon>Paracoccaceae</taxon>
        <taxon>Boseongicola</taxon>
    </lineage>
</organism>
<accession>A0A6B0Y1E8</accession>
<dbReference type="EMBL" id="VXRY01000229">
    <property type="protein sequence ID" value="MXY33570.1"/>
    <property type="molecule type" value="Genomic_DNA"/>
</dbReference>
<dbReference type="Gene3D" id="3.30.1360.120">
    <property type="entry name" value="Probable tRNA modification gtpase trme, domain 1"/>
    <property type="match status" value="1"/>
</dbReference>
<dbReference type="AlphaFoldDB" id="A0A6B0Y1E8"/>
<gene>
    <name evidence="1" type="ORF">F4Y60_05675</name>
</gene>
<proteinExistence type="predicted"/>
<comment type="caution">
    <text evidence="1">The sequence shown here is derived from an EMBL/GenBank/DDBJ whole genome shotgun (WGS) entry which is preliminary data.</text>
</comment>
<feature type="non-terminal residue" evidence="1">
    <location>
        <position position="1"/>
    </location>
</feature>
<sequence length="128" mass="13585">PEPTRSSLSGTVRAIRTSPDQMMLIFPHATPDAEAVVQERLGGTGYTTDQTDSWIALEVAGPDTLSAMERICPLDLPAFEIGGTGRTVMEHIGAMAIRTGDDAFLLLSASSSAGSFLHAVETSFRYVA</sequence>
<protein>
    <submittedName>
        <fullName evidence="1">Sarcosine oxidase subunit gamma</fullName>
    </submittedName>
</protein>
<reference evidence="1" key="1">
    <citation type="submission" date="2019-09" db="EMBL/GenBank/DDBJ databases">
        <title>Characterisation of the sponge microbiome using genome-centric metagenomics.</title>
        <authorList>
            <person name="Engelberts J.P."/>
            <person name="Robbins S.J."/>
            <person name="De Goeij J.M."/>
            <person name="Aranda M."/>
            <person name="Bell S.C."/>
            <person name="Webster N.S."/>
        </authorList>
    </citation>
    <scope>NUCLEOTIDE SEQUENCE</scope>
    <source>
        <strain evidence="1">SB0664_bin_43</strain>
    </source>
</reference>
<evidence type="ECO:0000313" key="1">
    <source>
        <dbReference type="EMBL" id="MXY33570.1"/>
    </source>
</evidence>
<dbReference type="SUPFAM" id="SSF103025">
    <property type="entry name" value="Folate-binding domain"/>
    <property type="match status" value="1"/>
</dbReference>
<name>A0A6B0Y1E8_9RHOB</name>